<dbReference type="Pfam" id="PF00082">
    <property type="entry name" value="Peptidase_S8"/>
    <property type="match status" value="1"/>
</dbReference>
<dbReference type="CDD" id="cd04056">
    <property type="entry name" value="Peptidases_S53"/>
    <property type="match status" value="1"/>
</dbReference>
<dbReference type="InterPro" id="IPR036852">
    <property type="entry name" value="Peptidase_S8/S53_dom_sf"/>
</dbReference>
<dbReference type="OrthoDB" id="9002785at2"/>
<comment type="caution">
    <text evidence="9">The sequence shown here is derived from an EMBL/GenBank/DDBJ whole genome shotgun (WGS) entry which is preliminary data.</text>
</comment>
<dbReference type="STRING" id="1007103.GCA_000213315_02254"/>
<dbReference type="InterPro" id="IPR030400">
    <property type="entry name" value="Sedolisin_dom"/>
</dbReference>
<dbReference type="CDD" id="cd11377">
    <property type="entry name" value="Pro-peptidase_S53"/>
    <property type="match status" value="1"/>
</dbReference>
<keyword evidence="6" id="KW-0106">Calcium</keyword>
<evidence type="ECO:0000256" key="2">
    <source>
        <dbReference type="ARBA" id="ARBA00022670"/>
    </source>
</evidence>
<dbReference type="Gene3D" id="3.40.50.200">
    <property type="entry name" value="Peptidase S8/S53 domain"/>
    <property type="match status" value="1"/>
</dbReference>
<name>A0A165PWZ8_9BACL</name>
<keyword evidence="3" id="KW-0479">Metal-binding</keyword>
<evidence type="ECO:0000259" key="8">
    <source>
        <dbReference type="PROSITE" id="PS51695"/>
    </source>
</evidence>
<feature type="domain" description="Peptidase S53" evidence="8">
    <location>
        <begin position="192"/>
        <end position="547"/>
    </location>
</feature>
<evidence type="ECO:0000256" key="1">
    <source>
        <dbReference type="ARBA" id="ARBA00001913"/>
    </source>
</evidence>
<dbReference type="SUPFAM" id="SSF52743">
    <property type="entry name" value="Subtilisin-like"/>
    <property type="match status" value="1"/>
</dbReference>
<sequence>MNHDHSPTGGELSNWVRVPGSERAAVQGSRKVGPADPNEQMSVTVVVRRPAADTAVTSMIEKVGAQPLSERRHLTREEFASTHGANPADLSKVEKFAHEHNLQVKEVNAAAGTMVLSGTVASFSKAFGVELSTYEHPDFTYRGRIGHVHIPDYLADTIQSVLGLDNRPQASPRFRVLKEEGGVTTAHAGRTSYTPLEVAALYNFPSIHCKDQCIGILELGGGYHPADLQTYFNGLGIPQPNITDVSVGGAANRPTGDPNGPDGEVVLDIEVAVAVTPGAKIAVYFADNSDDGFLNAITTAIHDTRNKPSVISISWGKAEIGWTPQAINAMNQTFRDAAALGVTICCASGDDGSTDRVQDGRYHVDFPASSPYVLACGGTRLESSGSAITQEVVWNEGALGGGATGGGVSDVFDRPDWQANANVPPSANPERRIGRGVPDWAGNADPATGYQILVDGTRAVIGGTSAVAPLFAGLIAIINQKLGHSVGFINPILYNLSAQHHVFHDITSGNNDMSGQNGPYEAQPGWDACTGLGSPDGTKLMNALSEAHRLVSV</sequence>
<dbReference type="InterPro" id="IPR050819">
    <property type="entry name" value="Tripeptidyl-peptidase_I"/>
</dbReference>
<gene>
    <name evidence="9" type="ORF">AV654_04785</name>
</gene>
<dbReference type="AlphaFoldDB" id="A0A165PWZ8"/>
<dbReference type="PANTHER" id="PTHR14218">
    <property type="entry name" value="PROTEASE S8 TRIPEPTIDYL PEPTIDASE I CLN2"/>
    <property type="match status" value="1"/>
</dbReference>
<organism evidence="9 10">
    <name type="scientific">Paenibacillus elgii</name>
    <dbReference type="NCBI Taxonomy" id="189691"/>
    <lineage>
        <taxon>Bacteria</taxon>
        <taxon>Bacillati</taxon>
        <taxon>Bacillota</taxon>
        <taxon>Bacilli</taxon>
        <taxon>Bacillales</taxon>
        <taxon>Paenibacillaceae</taxon>
        <taxon>Paenibacillus</taxon>
    </lineage>
</organism>
<dbReference type="SUPFAM" id="SSF54897">
    <property type="entry name" value="Protease propeptides/inhibitors"/>
    <property type="match status" value="1"/>
</dbReference>
<dbReference type="GO" id="GO:0046872">
    <property type="term" value="F:metal ion binding"/>
    <property type="evidence" value="ECO:0007669"/>
    <property type="project" value="UniProtKB-KW"/>
</dbReference>
<dbReference type="Proteomes" id="UP000076563">
    <property type="component" value="Unassembled WGS sequence"/>
</dbReference>
<dbReference type="PANTHER" id="PTHR14218:SF15">
    <property type="entry name" value="TRIPEPTIDYL-PEPTIDASE 1"/>
    <property type="match status" value="1"/>
</dbReference>
<keyword evidence="5" id="KW-0720">Serine protease</keyword>
<dbReference type="RefSeq" id="WP_063187477.1">
    <property type="nucleotide sequence ID" value="NZ_LQRA01000099.1"/>
</dbReference>
<dbReference type="InterPro" id="IPR015366">
    <property type="entry name" value="S53_propep"/>
</dbReference>
<proteinExistence type="predicted"/>
<accession>A0A165PWZ8</accession>
<evidence type="ECO:0000313" key="9">
    <source>
        <dbReference type="EMBL" id="KZE72839.1"/>
    </source>
</evidence>
<keyword evidence="4" id="KW-0378">Hydrolase</keyword>
<keyword evidence="10" id="KW-1185">Reference proteome</keyword>
<keyword evidence="7" id="KW-0865">Zymogen</keyword>
<dbReference type="SMART" id="SM00944">
    <property type="entry name" value="Pro-kuma_activ"/>
    <property type="match status" value="1"/>
</dbReference>
<comment type="cofactor">
    <cofactor evidence="1">
        <name>Ca(2+)</name>
        <dbReference type="ChEBI" id="CHEBI:29108"/>
    </cofactor>
</comment>
<evidence type="ECO:0000313" key="10">
    <source>
        <dbReference type="Proteomes" id="UP000076563"/>
    </source>
</evidence>
<evidence type="ECO:0000256" key="6">
    <source>
        <dbReference type="ARBA" id="ARBA00022837"/>
    </source>
</evidence>
<dbReference type="InterPro" id="IPR000209">
    <property type="entry name" value="Peptidase_S8/S53_dom"/>
</dbReference>
<dbReference type="Pfam" id="PF09286">
    <property type="entry name" value="Pro-kuma_activ"/>
    <property type="match status" value="1"/>
</dbReference>
<protein>
    <submittedName>
        <fullName evidence="9">Peptidase S53</fullName>
    </submittedName>
</protein>
<keyword evidence="2" id="KW-0645">Protease</keyword>
<evidence type="ECO:0000256" key="5">
    <source>
        <dbReference type="ARBA" id="ARBA00022825"/>
    </source>
</evidence>
<evidence type="ECO:0000256" key="3">
    <source>
        <dbReference type="ARBA" id="ARBA00022723"/>
    </source>
</evidence>
<reference evidence="10" key="1">
    <citation type="submission" date="2016-01" db="EMBL/GenBank/DDBJ databases">
        <title>Draft genome of Chromobacterium sp. F49.</title>
        <authorList>
            <person name="Hong K.W."/>
        </authorList>
    </citation>
    <scope>NUCLEOTIDE SEQUENCE [LARGE SCALE GENOMIC DNA]</scope>
    <source>
        <strain evidence="10">M63</strain>
    </source>
</reference>
<evidence type="ECO:0000256" key="4">
    <source>
        <dbReference type="ARBA" id="ARBA00022801"/>
    </source>
</evidence>
<dbReference type="GO" id="GO:0006508">
    <property type="term" value="P:proteolysis"/>
    <property type="evidence" value="ECO:0007669"/>
    <property type="project" value="UniProtKB-KW"/>
</dbReference>
<dbReference type="GO" id="GO:0004252">
    <property type="term" value="F:serine-type endopeptidase activity"/>
    <property type="evidence" value="ECO:0007669"/>
    <property type="project" value="InterPro"/>
</dbReference>
<evidence type="ECO:0000256" key="7">
    <source>
        <dbReference type="ARBA" id="ARBA00023145"/>
    </source>
</evidence>
<dbReference type="EMBL" id="LQRA01000099">
    <property type="protein sequence ID" value="KZE72839.1"/>
    <property type="molecule type" value="Genomic_DNA"/>
</dbReference>
<dbReference type="GO" id="GO:0008240">
    <property type="term" value="F:tripeptidyl-peptidase activity"/>
    <property type="evidence" value="ECO:0007669"/>
    <property type="project" value="TreeGrafter"/>
</dbReference>
<dbReference type="PROSITE" id="PS51695">
    <property type="entry name" value="SEDOLISIN"/>
    <property type="match status" value="1"/>
</dbReference>